<feature type="domain" description="Large helicase-related protein winged-helix" evidence="3">
    <location>
        <begin position="346"/>
        <end position="379"/>
    </location>
</feature>
<dbReference type="Pfam" id="PF23236">
    <property type="entry name" value="WHD_2nd_Lhr"/>
    <property type="match status" value="1"/>
</dbReference>
<evidence type="ECO:0000259" key="3">
    <source>
        <dbReference type="Pfam" id="PF23235"/>
    </source>
</evidence>
<dbReference type="InterPro" id="IPR052511">
    <property type="entry name" value="ATP-dep_Helicase"/>
</dbReference>
<name>A0ABQ1CYI3_9ACTN</name>
<gene>
    <name evidence="5" type="ORF">Sgou_00400</name>
</gene>
<dbReference type="PANTHER" id="PTHR47962">
    <property type="entry name" value="ATP-DEPENDENT HELICASE LHR-RELATED-RELATED"/>
    <property type="match status" value="1"/>
</dbReference>
<dbReference type="PANTHER" id="PTHR47962:SF5">
    <property type="entry name" value="ATP-DEPENDENT HELICASE LHR-RELATED"/>
    <property type="match status" value="1"/>
</dbReference>
<protein>
    <recommendedName>
        <fullName evidence="7">DEAD/H associated domain-containing protein</fullName>
    </recommendedName>
</protein>
<evidence type="ECO:0000259" key="4">
    <source>
        <dbReference type="Pfam" id="PF23236"/>
    </source>
</evidence>
<dbReference type="Proteomes" id="UP000480804">
    <property type="component" value="Unassembled WGS sequence"/>
</dbReference>
<proteinExistence type="predicted"/>
<dbReference type="Pfam" id="PF08494">
    <property type="entry name" value="DEAD_assoc"/>
    <property type="match status" value="1"/>
</dbReference>
<evidence type="ECO:0008006" key="7">
    <source>
        <dbReference type="Google" id="ProtNLM"/>
    </source>
</evidence>
<sequence>MASEFGSFPIVLEAVRECLQDVFDVPGLTELMGDLEARRVRLVEVTTPEASPFARSLLFGYVAQFLYEGDSPLAERRAAALSLDSRLLSELLGQAELRELLDPEVLAELERELQWRTEDRRIKDAEGVADALRVLGPLTSAELAERGADPAWARELAAARRVIEVRIASVEHWAAVEDAGRLRDALGVALPGRRPREAFTEPVRDPLGDLLARYARTHGPFTAGGGGGAVRPRPGRSPRARWSGSARAGRVVQGEFHPSGVGQEWCDATGAAPAAPPFAGRAAAGAGAGWNRRRWPASAAVAAPGRAGSARAGRAGPRGGGSSRGRRCRPPRWRSWCCRPGWRSSHPAMLDELTATGELLWAGSGSLPGKDGWVSLHLAENAPLLLPPPHPLELTPLHRSVLDALAGGYGLFFRQIADQVRGADPAVSDQALADAIWELTWSGRLTNDTAAPLRALLGSGRTAGSTAHRARRSVPRGRFGALATAPRTALRTGPPTVAGRWSLLPRSNRTRRCGPTLWPAPSSTGTEWSRGRGGGGGRRGRLPRHVPRAVGLRGQRAGPSGLRGGGAGRGQFAMDGAVDRLRASATAAERESGGPPRQALVLAAADPANAYGAALPWPEPPTGAGHKPGRKAGAMVVLVDGELAMYMERGGKTLLAWPSTSLDDPSAPDPRLEGAAHALAGSAAGGSLGTVTVERVNGEPALTSPVGAHLENAGFHATPRGLRLRGGR</sequence>
<keyword evidence="6" id="KW-1185">Reference proteome</keyword>
<feature type="region of interest" description="Disordered" evidence="1">
    <location>
        <begin position="221"/>
        <end position="248"/>
    </location>
</feature>
<dbReference type="Pfam" id="PF23235">
    <property type="entry name" value="WHD_3rd_Lhr"/>
    <property type="match status" value="1"/>
</dbReference>
<accession>A0ABQ1CYI3</accession>
<feature type="region of interest" description="Disordered" evidence="1">
    <location>
        <begin position="302"/>
        <end position="330"/>
    </location>
</feature>
<feature type="domain" description="Large helicase-related protein winged-helix" evidence="4">
    <location>
        <begin position="99"/>
        <end position="197"/>
    </location>
</feature>
<organism evidence="5 6">
    <name type="scientific">Streptomyces gougerotii</name>
    <dbReference type="NCBI Taxonomy" id="53448"/>
    <lineage>
        <taxon>Bacteria</taxon>
        <taxon>Bacillati</taxon>
        <taxon>Actinomycetota</taxon>
        <taxon>Actinomycetes</taxon>
        <taxon>Kitasatosporales</taxon>
        <taxon>Streptomycetaceae</taxon>
        <taxon>Streptomyces</taxon>
        <taxon>Streptomyces diastaticus group</taxon>
    </lineage>
</organism>
<dbReference type="InterPro" id="IPR055368">
    <property type="entry name" value="WH3_Lhr"/>
</dbReference>
<evidence type="ECO:0000313" key="5">
    <source>
        <dbReference type="EMBL" id="GFH75370.1"/>
    </source>
</evidence>
<evidence type="ECO:0000256" key="1">
    <source>
        <dbReference type="SAM" id="MobiDB-lite"/>
    </source>
</evidence>
<feature type="domain" description="Lhr-like DEAD/H associated" evidence="2">
    <location>
        <begin position="2"/>
        <end position="54"/>
    </location>
</feature>
<dbReference type="EMBL" id="BLLO01000003">
    <property type="protein sequence ID" value="GFH75370.1"/>
    <property type="molecule type" value="Genomic_DNA"/>
</dbReference>
<comment type="caution">
    <text evidence="5">The sequence shown here is derived from an EMBL/GenBank/DDBJ whole genome shotgun (WGS) entry which is preliminary data.</text>
</comment>
<evidence type="ECO:0000259" key="2">
    <source>
        <dbReference type="Pfam" id="PF08494"/>
    </source>
</evidence>
<feature type="compositionally biased region" description="Low complexity" evidence="1">
    <location>
        <begin position="302"/>
        <end position="315"/>
    </location>
</feature>
<dbReference type="InterPro" id="IPR055369">
    <property type="entry name" value="WH2_Lhr"/>
</dbReference>
<evidence type="ECO:0000313" key="6">
    <source>
        <dbReference type="Proteomes" id="UP000480804"/>
    </source>
</evidence>
<dbReference type="InterPro" id="IPR013701">
    <property type="entry name" value="Lhr-like_DEAD/DEAH_assoc"/>
</dbReference>
<reference evidence="5 6" key="1">
    <citation type="submission" date="2020-02" db="EMBL/GenBank/DDBJ databases">
        <title>Whole genome shotgun sequence of Streptomyces gougerotii NBRC 13043.</title>
        <authorList>
            <person name="Ichikawa N."/>
            <person name="Komaki H."/>
            <person name="Tamura T."/>
        </authorList>
    </citation>
    <scope>NUCLEOTIDE SEQUENCE [LARGE SCALE GENOMIC DNA]</scope>
    <source>
        <strain evidence="5 6">NBRC 13043</strain>
    </source>
</reference>
<feature type="region of interest" description="Disordered" evidence="1">
    <location>
        <begin position="508"/>
        <end position="544"/>
    </location>
</feature>